<dbReference type="EMBL" id="JAGSPN010000009">
    <property type="protein sequence ID" value="MBR7782940.1"/>
    <property type="molecule type" value="Genomic_DNA"/>
</dbReference>
<feature type="signal peptide" evidence="2">
    <location>
        <begin position="1"/>
        <end position="26"/>
    </location>
</feature>
<protein>
    <submittedName>
        <fullName evidence="3">Uncharacterized protein</fullName>
    </submittedName>
</protein>
<gene>
    <name evidence="3" type="ORF">KDM89_12360</name>
</gene>
<dbReference type="Proteomes" id="UP000680067">
    <property type="component" value="Unassembled WGS sequence"/>
</dbReference>
<feature type="compositionally biased region" description="Low complexity" evidence="1">
    <location>
        <begin position="42"/>
        <end position="60"/>
    </location>
</feature>
<evidence type="ECO:0000313" key="3">
    <source>
        <dbReference type="EMBL" id="MBR7782940.1"/>
    </source>
</evidence>
<feature type="region of interest" description="Disordered" evidence="1">
    <location>
        <begin position="36"/>
        <end position="63"/>
    </location>
</feature>
<feature type="chain" id="PRO_5037852943" evidence="2">
    <location>
        <begin position="27"/>
        <end position="106"/>
    </location>
</feature>
<reference evidence="3" key="1">
    <citation type="submission" date="2021-04" db="EMBL/GenBank/DDBJ databases">
        <title>novel species isolated from subtropical streams in China.</title>
        <authorList>
            <person name="Lu H."/>
        </authorList>
    </citation>
    <scope>NUCLEOTIDE SEQUENCE</scope>
    <source>
        <strain evidence="3">LFS511W</strain>
    </source>
</reference>
<evidence type="ECO:0000256" key="2">
    <source>
        <dbReference type="SAM" id="SignalP"/>
    </source>
</evidence>
<dbReference type="AlphaFoldDB" id="A0A941DN47"/>
<feature type="region of interest" description="Disordered" evidence="1">
    <location>
        <begin position="82"/>
        <end position="106"/>
    </location>
</feature>
<sequence length="106" mass="11204">MFIPSKIICLSGVLTFGVICSTNAFAITSASMQQGQPDKVLSDTTQDNASASATAQTQSTLDRSGLDRASVHLQILQQSNVHFGDSGSKKSLPFDKKAQIKSTPNS</sequence>
<organism evidence="3 4">
    <name type="scientific">Undibacterium luofuense</name>
    <dbReference type="NCBI Taxonomy" id="2828733"/>
    <lineage>
        <taxon>Bacteria</taxon>
        <taxon>Pseudomonadati</taxon>
        <taxon>Pseudomonadota</taxon>
        <taxon>Betaproteobacteria</taxon>
        <taxon>Burkholderiales</taxon>
        <taxon>Oxalobacteraceae</taxon>
        <taxon>Undibacterium</taxon>
    </lineage>
</organism>
<proteinExistence type="predicted"/>
<keyword evidence="4" id="KW-1185">Reference proteome</keyword>
<comment type="caution">
    <text evidence="3">The sequence shown here is derived from an EMBL/GenBank/DDBJ whole genome shotgun (WGS) entry which is preliminary data.</text>
</comment>
<keyword evidence="2" id="KW-0732">Signal</keyword>
<evidence type="ECO:0000313" key="4">
    <source>
        <dbReference type="Proteomes" id="UP000680067"/>
    </source>
</evidence>
<evidence type="ECO:0000256" key="1">
    <source>
        <dbReference type="SAM" id="MobiDB-lite"/>
    </source>
</evidence>
<dbReference type="RefSeq" id="WP_212688245.1">
    <property type="nucleotide sequence ID" value="NZ_CAXBSD010000084.1"/>
</dbReference>
<accession>A0A941DN47</accession>
<name>A0A941DN47_9BURK</name>